<protein>
    <submittedName>
        <fullName evidence="2">Uncharacterized protein</fullName>
    </submittedName>
</protein>
<accession>A0AC35FDB5</accession>
<name>A0AC35FDB5_9BILA</name>
<evidence type="ECO:0000313" key="2">
    <source>
        <dbReference type="WBParaSite" id="PS1159_v2.g16242.t1"/>
    </source>
</evidence>
<dbReference type="Proteomes" id="UP000887580">
    <property type="component" value="Unplaced"/>
</dbReference>
<sequence>MPFIELNFSTYEAALALQKSLNQQLLILRRYSKFLGTVICVKRRRRPPRKWTGKILYFIHCFILIILSFIFIISIVMEFIQILSSQLSIIKIILFCTRLQSL</sequence>
<dbReference type="WBParaSite" id="PS1159_v2.g16242.t1">
    <property type="protein sequence ID" value="PS1159_v2.g16242.t1"/>
    <property type="gene ID" value="PS1159_v2.g16242"/>
</dbReference>
<organism evidence="1 2">
    <name type="scientific">Panagrolaimus sp. PS1159</name>
    <dbReference type="NCBI Taxonomy" id="55785"/>
    <lineage>
        <taxon>Eukaryota</taxon>
        <taxon>Metazoa</taxon>
        <taxon>Ecdysozoa</taxon>
        <taxon>Nematoda</taxon>
        <taxon>Chromadorea</taxon>
        <taxon>Rhabditida</taxon>
        <taxon>Tylenchina</taxon>
        <taxon>Panagrolaimomorpha</taxon>
        <taxon>Panagrolaimoidea</taxon>
        <taxon>Panagrolaimidae</taxon>
        <taxon>Panagrolaimus</taxon>
    </lineage>
</organism>
<proteinExistence type="predicted"/>
<reference evidence="2" key="1">
    <citation type="submission" date="2022-11" db="UniProtKB">
        <authorList>
            <consortium name="WormBaseParasite"/>
        </authorList>
    </citation>
    <scope>IDENTIFICATION</scope>
</reference>
<evidence type="ECO:0000313" key="1">
    <source>
        <dbReference type="Proteomes" id="UP000887580"/>
    </source>
</evidence>